<comment type="catalytic activity">
    <reaction evidence="2">
        <text>2 GTP = 3',3'-c-di-GMP + 2 diphosphate</text>
        <dbReference type="Rhea" id="RHEA:24898"/>
        <dbReference type="ChEBI" id="CHEBI:33019"/>
        <dbReference type="ChEBI" id="CHEBI:37565"/>
        <dbReference type="ChEBI" id="CHEBI:58805"/>
        <dbReference type="EC" id="2.7.7.65"/>
    </reaction>
</comment>
<dbReference type="InterPro" id="IPR001638">
    <property type="entry name" value="Solute-binding_3/MltF_N"/>
</dbReference>
<evidence type="ECO:0000313" key="6">
    <source>
        <dbReference type="EMBL" id="BCO08379.1"/>
    </source>
</evidence>
<dbReference type="InterPro" id="IPR029787">
    <property type="entry name" value="Nucleotide_cyclase"/>
</dbReference>
<dbReference type="KEGG" id="ddu:GF1_07550"/>
<keyword evidence="4" id="KW-1133">Transmembrane helix</keyword>
<dbReference type="CDD" id="cd13708">
    <property type="entry name" value="PBP2_BvgS_like_1"/>
    <property type="match status" value="1"/>
</dbReference>
<dbReference type="InterPro" id="IPR050469">
    <property type="entry name" value="Diguanylate_Cyclase"/>
</dbReference>
<organism evidence="6 7">
    <name type="scientific">Desulfolithobacter dissulfuricans</name>
    <dbReference type="NCBI Taxonomy" id="2795293"/>
    <lineage>
        <taxon>Bacteria</taxon>
        <taxon>Pseudomonadati</taxon>
        <taxon>Thermodesulfobacteriota</taxon>
        <taxon>Desulfobulbia</taxon>
        <taxon>Desulfobulbales</taxon>
        <taxon>Desulfobulbaceae</taxon>
        <taxon>Desulfolithobacter</taxon>
    </lineage>
</organism>
<evidence type="ECO:0000256" key="1">
    <source>
        <dbReference type="ARBA" id="ARBA00012528"/>
    </source>
</evidence>
<dbReference type="GO" id="GO:0043709">
    <property type="term" value="P:cell adhesion involved in single-species biofilm formation"/>
    <property type="evidence" value="ECO:0007669"/>
    <property type="project" value="TreeGrafter"/>
</dbReference>
<dbReference type="PROSITE" id="PS50887">
    <property type="entry name" value="GGDEF"/>
    <property type="match status" value="1"/>
</dbReference>
<dbReference type="NCBIfam" id="TIGR00254">
    <property type="entry name" value="GGDEF"/>
    <property type="match status" value="1"/>
</dbReference>
<dbReference type="PANTHER" id="PTHR45138:SF9">
    <property type="entry name" value="DIGUANYLATE CYCLASE DGCM-RELATED"/>
    <property type="match status" value="1"/>
</dbReference>
<dbReference type="InterPro" id="IPR000160">
    <property type="entry name" value="GGDEF_dom"/>
</dbReference>
<evidence type="ECO:0000256" key="2">
    <source>
        <dbReference type="ARBA" id="ARBA00034247"/>
    </source>
</evidence>
<dbReference type="RefSeq" id="WP_267928279.1">
    <property type="nucleotide sequence ID" value="NZ_AP024233.1"/>
</dbReference>
<dbReference type="AlphaFoldDB" id="A0A915TZV9"/>
<evidence type="ECO:0000259" key="5">
    <source>
        <dbReference type="PROSITE" id="PS50887"/>
    </source>
</evidence>
<dbReference type="FunFam" id="3.30.70.270:FF:000001">
    <property type="entry name" value="Diguanylate cyclase domain protein"/>
    <property type="match status" value="1"/>
</dbReference>
<gene>
    <name evidence="6" type="ORF">GF1_07550</name>
</gene>
<feature type="transmembrane region" description="Helical" evidence="4">
    <location>
        <begin position="779"/>
        <end position="799"/>
    </location>
</feature>
<feature type="region of interest" description="Disordered" evidence="3">
    <location>
        <begin position="1"/>
        <end position="37"/>
    </location>
</feature>
<reference evidence="6" key="1">
    <citation type="submission" date="2020-12" db="EMBL/GenBank/DDBJ databases">
        <title>Desulfobium dissulfuricans gen. nov., sp. nov., a novel mesophilic, sulfate-reducing bacterium isolated from a deep-sea hydrothermal vent.</title>
        <authorList>
            <person name="Hashimoto Y."/>
            <person name="Tame A."/>
            <person name="Sawayama S."/>
            <person name="Miyazaki J."/>
            <person name="Takai K."/>
            <person name="Nakagawa S."/>
        </authorList>
    </citation>
    <scope>NUCLEOTIDE SEQUENCE</scope>
    <source>
        <strain evidence="6">GF1</strain>
    </source>
</reference>
<accession>A0A915TZV9</accession>
<keyword evidence="4" id="KW-0472">Membrane</keyword>
<dbReference type="Pfam" id="PF00497">
    <property type="entry name" value="SBP_bac_3"/>
    <property type="match status" value="3"/>
</dbReference>
<dbReference type="EC" id="2.7.7.65" evidence="1"/>
<dbReference type="CDD" id="cd01949">
    <property type="entry name" value="GGDEF"/>
    <property type="match status" value="1"/>
</dbReference>
<dbReference type="SMART" id="SM00267">
    <property type="entry name" value="GGDEF"/>
    <property type="match status" value="1"/>
</dbReference>
<name>A0A915TZV9_9BACT</name>
<keyword evidence="7" id="KW-1185">Reference proteome</keyword>
<dbReference type="SMART" id="SM00062">
    <property type="entry name" value="PBPb"/>
    <property type="match status" value="3"/>
</dbReference>
<dbReference type="Gene3D" id="3.30.70.270">
    <property type="match status" value="1"/>
</dbReference>
<proteinExistence type="predicted"/>
<dbReference type="CDD" id="cd01007">
    <property type="entry name" value="PBP2_BvgS_HisK_like"/>
    <property type="match status" value="2"/>
</dbReference>
<dbReference type="GO" id="GO:0005886">
    <property type="term" value="C:plasma membrane"/>
    <property type="evidence" value="ECO:0007669"/>
    <property type="project" value="TreeGrafter"/>
</dbReference>
<protein>
    <recommendedName>
        <fullName evidence="1">diguanylate cyclase</fullName>
        <ecNumber evidence="1">2.7.7.65</ecNumber>
    </recommendedName>
</protein>
<dbReference type="InterPro" id="IPR043128">
    <property type="entry name" value="Rev_trsase/Diguanyl_cyclase"/>
</dbReference>
<dbReference type="SUPFAM" id="SSF53850">
    <property type="entry name" value="Periplasmic binding protein-like II"/>
    <property type="match status" value="3"/>
</dbReference>
<evidence type="ECO:0000256" key="4">
    <source>
        <dbReference type="SAM" id="Phobius"/>
    </source>
</evidence>
<dbReference type="Proteomes" id="UP001063350">
    <property type="component" value="Chromosome"/>
</dbReference>
<dbReference type="EMBL" id="AP024233">
    <property type="protein sequence ID" value="BCO08379.1"/>
    <property type="molecule type" value="Genomic_DNA"/>
</dbReference>
<dbReference type="SUPFAM" id="SSF55073">
    <property type="entry name" value="Nucleotide cyclase"/>
    <property type="match status" value="1"/>
</dbReference>
<dbReference type="PANTHER" id="PTHR45138">
    <property type="entry name" value="REGULATORY COMPONENTS OF SENSORY TRANSDUCTION SYSTEM"/>
    <property type="match status" value="1"/>
</dbReference>
<sequence>MAQQREGCAHEGEAAPGSSAGVPVETSSDPDGSGLLLTPEEKDFIRQHPVIRISNQISRPPYDFYEDGEAQGFSIDYLRLLAKIIGVQVQVISGDWDRLVERLQKREIDLLHTCHITGDLHQFSYFTTGYYSIRYMIVTQFTNNTIRSLDDLEGKILAMPASLPLTTFIRESYPGIRILEMRSTGEAMEAVAYGRADALIEDFFTVNYLFEKLLLTNLKIAARAEVSGWESSDLYIAVRDDWSLFHSLLQKAMDAVPDEAMQQLSRKWLSRFMGVDHQASVKLALTDEDLVFLKEHPTVRVLTRKNFPPFSFVRGSEVSGYVNDYLRLLASKLGLVLDFVPQEEPVESERMAPQLSEQGIDMVGLVEPLDGSPPDLLLTDRGMVNTVSSLLSRGSRDRFSDLESLRGKVLAVVRGTPFVARLRERFSDINLLLTDNTIMSMQSVLSGRADAAFDNYAVFNYYMEEYFFQDLVITPLVGDALFPETTLRIGVREDLSQLKTIFDQAMAQLSSEEILRLQDRWFRETAAREGDVGKQVSLTTIESSWLKNKGSISMCIDPDRMPLERMEEGHHIGIAADYVEIFQKELGIPIQLVPTTSWSQSIEFARKRKCDILTLALETPERREFLDFTIPYLNLPLVLATRTEELFVPDITAIHDRKFGVVRGYAFGKSLRDRYPEMQIVDVKSVADGLDQVQQGQLYGFIDTLPTIGYAIQNQYVGTLKIAGKFDETLELKLGVRNDEPLLLSVLNKAVATIAPERQQQILNRWISVKYEKGIDYKLLWKILSGIGVVGLFLLYRYWALNKYNHKLEVLSVTDRLTQVYNRLKLDDILNAQLAFFKRSHQVFSVILVDIDYFKKVNDSYGHLAGDEVLVGFARIIGRTIRTTDILGRWGGEEFLIICPDTDLKGAMTLAEVLRREISEHEFPEVGHMTASFGVAEYNDEECTGKDLIQQVDQALYAAKEGGRNQVRQYRHKRLVRVV</sequence>
<evidence type="ECO:0000256" key="3">
    <source>
        <dbReference type="SAM" id="MobiDB-lite"/>
    </source>
</evidence>
<feature type="domain" description="GGDEF" evidence="5">
    <location>
        <begin position="842"/>
        <end position="972"/>
    </location>
</feature>
<dbReference type="GO" id="GO:1902201">
    <property type="term" value="P:negative regulation of bacterial-type flagellum-dependent cell motility"/>
    <property type="evidence" value="ECO:0007669"/>
    <property type="project" value="TreeGrafter"/>
</dbReference>
<keyword evidence="4" id="KW-0812">Transmembrane</keyword>
<dbReference type="GO" id="GO:0052621">
    <property type="term" value="F:diguanylate cyclase activity"/>
    <property type="evidence" value="ECO:0007669"/>
    <property type="project" value="UniProtKB-EC"/>
</dbReference>
<dbReference type="Gene3D" id="3.40.190.10">
    <property type="entry name" value="Periplasmic binding protein-like II"/>
    <property type="match status" value="6"/>
</dbReference>
<evidence type="ECO:0000313" key="7">
    <source>
        <dbReference type="Proteomes" id="UP001063350"/>
    </source>
</evidence>
<dbReference type="Pfam" id="PF00990">
    <property type="entry name" value="GGDEF"/>
    <property type="match status" value="1"/>
</dbReference>